<evidence type="ECO:0000256" key="3">
    <source>
        <dbReference type="ARBA" id="ARBA00023235"/>
    </source>
</evidence>
<comment type="subunit">
    <text evidence="4">Homodimer.</text>
</comment>
<evidence type="ECO:0000256" key="5">
    <source>
        <dbReference type="RuleBase" id="RU003792"/>
    </source>
</evidence>
<keyword evidence="3 4" id="KW-0413">Isomerase</keyword>
<proteinExistence type="inferred from homology"/>
<comment type="caution">
    <text evidence="7">The sequence shown here is derived from an EMBL/GenBank/DDBJ whole genome shotgun (WGS) entry which is preliminary data.</text>
</comment>
<dbReference type="EC" id="5.4.99.12" evidence="4"/>
<evidence type="ECO:0000313" key="8">
    <source>
        <dbReference type="Proteomes" id="UP000608071"/>
    </source>
</evidence>
<dbReference type="CDD" id="cd02570">
    <property type="entry name" value="PseudoU_synth_EcTruA"/>
    <property type="match status" value="1"/>
</dbReference>
<accession>A0ABR8T5E3</accession>
<feature type="active site" description="Nucleophile" evidence="4">
    <location>
        <position position="52"/>
    </location>
</feature>
<feature type="domain" description="Pseudouridine synthase I TruA alpha/beta" evidence="6">
    <location>
        <begin position="146"/>
        <end position="256"/>
    </location>
</feature>
<comment type="similarity">
    <text evidence="1 4 5">Belongs to the tRNA pseudouridine synthase TruA family.</text>
</comment>
<dbReference type="Gene3D" id="3.30.70.580">
    <property type="entry name" value="Pseudouridine synthase I, catalytic domain, N-terminal subdomain"/>
    <property type="match status" value="1"/>
</dbReference>
<dbReference type="PANTHER" id="PTHR11142">
    <property type="entry name" value="PSEUDOURIDYLATE SYNTHASE"/>
    <property type="match status" value="1"/>
</dbReference>
<comment type="catalytic activity">
    <reaction evidence="4 5">
        <text>uridine(38/39/40) in tRNA = pseudouridine(38/39/40) in tRNA</text>
        <dbReference type="Rhea" id="RHEA:22376"/>
        <dbReference type="Rhea" id="RHEA-COMP:10085"/>
        <dbReference type="Rhea" id="RHEA-COMP:10087"/>
        <dbReference type="ChEBI" id="CHEBI:65314"/>
        <dbReference type="ChEBI" id="CHEBI:65315"/>
        <dbReference type="EC" id="5.4.99.12"/>
    </reaction>
</comment>
<keyword evidence="2 4" id="KW-0819">tRNA processing</keyword>
<dbReference type="InterPro" id="IPR020103">
    <property type="entry name" value="PsdUridine_synth_cat_dom_sf"/>
</dbReference>
<evidence type="ECO:0000256" key="1">
    <source>
        <dbReference type="ARBA" id="ARBA00009375"/>
    </source>
</evidence>
<dbReference type="InterPro" id="IPR020095">
    <property type="entry name" value="PsdUridine_synth_TruA_C"/>
</dbReference>
<dbReference type="Proteomes" id="UP000608071">
    <property type="component" value="Unassembled WGS sequence"/>
</dbReference>
<keyword evidence="8" id="KW-1185">Reference proteome</keyword>
<evidence type="ECO:0000256" key="2">
    <source>
        <dbReference type="ARBA" id="ARBA00022694"/>
    </source>
</evidence>
<evidence type="ECO:0000313" key="7">
    <source>
        <dbReference type="EMBL" id="MBD7970988.1"/>
    </source>
</evidence>
<comment type="caution">
    <text evidence="4">Lacks conserved residue(s) required for the propagation of feature annotation.</text>
</comment>
<dbReference type="PIRSF" id="PIRSF001430">
    <property type="entry name" value="tRNA_psdUrid_synth"/>
    <property type="match status" value="1"/>
</dbReference>
<feature type="binding site" evidence="4">
    <location>
        <position position="110"/>
    </location>
    <ligand>
        <name>substrate</name>
    </ligand>
</feature>
<dbReference type="InterPro" id="IPR020097">
    <property type="entry name" value="PsdUridine_synth_TruA_a/b_dom"/>
</dbReference>
<evidence type="ECO:0000259" key="6">
    <source>
        <dbReference type="Pfam" id="PF01416"/>
    </source>
</evidence>
<sequence>MRNICMRVNYDGTDYFGFQTQPIGNTIQDVIEKSIKYLTGEEIKIHASGRTDAGVHARGQVFHFHTESKIPLERWCMALNTRLPDDILITDAYEVPLSFHSRRSAKRKTYRYTINANQFADLFNRRIQLHHPGKLDIKAMNESLPYLLGTHDFTSFASRHSTKDSHVRTLYEARMDHDTSMCRVDHPRDQGIIHIYLTGNGFLQHMVRIIIGTLLEIGEGKRQPEDMKHILAAQDRSAAGPTAVSKGLMLWNVEYENLLKKTCDNVLRSSI</sequence>
<dbReference type="RefSeq" id="WP_191804552.1">
    <property type="nucleotide sequence ID" value="NZ_JACSQL010000018.1"/>
</dbReference>
<dbReference type="GO" id="GO:0160147">
    <property type="term" value="F:tRNA pseudouridine(38-40) synthase activity"/>
    <property type="evidence" value="ECO:0007669"/>
    <property type="project" value="UniProtKB-EC"/>
</dbReference>
<organism evidence="7 8">
    <name type="scientific">Paenibacillus gallinarum</name>
    <dbReference type="NCBI Taxonomy" id="2762232"/>
    <lineage>
        <taxon>Bacteria</taxon>
        <taxon>Bacillati</taxon>
        <taxon>Bacillota</taxon>
        <taxon>Bacilli</taxon>
        <taxon>Bacillales</taxon>
        <taxon>Paenibacillaceae</taxon>
        <taxon>Paenibacillus</taxon>
    </lineage>
</organism>
<dbReference type="PANTHER" id="PTHR11142:SF0">
    <property type="entry name" value="TRNA PSEUDOURIDINE SYNTHASE-LIKE 1"/>
    <property type="match status" value="1"/>
</dbReference>
<dbReference type="Gene3D" id="3.30.70.660">
    <property type="entry name" value="Pseudouridine synthase I, catalytic domain, C-terminal subdomain"/>
    <property type="match status" value="1"/>
</dbReference>
<name>A0ABR8T5E3_9BACL</name>
<dbReference type="InterPro" id="IPR020094">
    <property type="entry name" value="TruA/RsuA/RluB/E/F_N"/>
</dbReference>
<gene>
    <name evidence="4 7" type="primary">truA</name>
    <name evidence="7" type="ORF">H9647_23250</name>
</gene>
<dbReference type="EMBL" id="JACSQL010000018">
    <property type="protein sequence ID" value="MBD7970988.1"/>
    <property type="molecule type" value="Genomic_DNA"/>
</dbReference>
<dbReference type="Pfam" id="PF01416">
    <property type="entry name" value="PseudoU_synth_1"/>
    <property type="match status" value="2"/>
</dbReference>
<evidence type="ECO:0000256" key="4">
    <source>
        <dbReference type="HAMAP-Rule" id="MF_00171"/>
    </source>
</evidence>
<dbReference type="NCBIfam" id="TIGR00071">
    <property type="entry name" value="hisT_truA"/>
    <property type="match status" value="1"/>
</dbReference>
<dbReference type="HAMAP" id="MF_00171">
    <property type="entry name" value="TruA"/>
    <property type="match status" value="1"/>
</dbReference>
<reference evidence="7 8" key="1">
    <citation type="submission" date="2020-08" db="EMBL/GenBank/DDBJ databases">
        <title>A Genomic Blueprint of the Chicken Gut Microbiome.</title>
        <authorList>
            <person name="Gilroy R."/>
            <person name="Ravi A."/>
            <person name="Getino M."/>
            <person name="Pursley I."/>
            <person name="Horton D.L."/>
            <person name="Alikhan N.-F."/>
            <person name="Baker D."/>
            <person name="Gharbi K."/>
            <person name="Hall N."/>
            <person name="Watson M."/>
            <person name="Adriaenssens E.M."/>
            <person name="Foster-Nyarko E."/>
            <person name="Jarju S."/>
            <person name="Secka A."/>
            <person name="Antonio M."/>
            <person name="Oren A."/>
            <person name="Chaudhuri R."/>
            <person name="La Ragione R.M."/>
            <person name="Hildebrand F."/>
            <person name="Pallen M.J."/>
        </authorList>
    </citation>
    <scope>NUCLEOTIDE SEQUENCE [LARGE SCALE GENOMIC DNA]</scope>
    <source>
        <strain evidence="7 8">Sa2BVA9</strain>
    </source>
</reference>
<comment type="function">
    <text evidence="4">Formation of pseudouridine at positions 38, 39 and 40 in the anticodon stem and loop of transfer RNAs.</text>
</comment>
<dbReference type="SUPFAM" id="SSF55120">
    <property type="entry name" value="Pseudouridine synthase"/>
    <property type="match status" value="1"/>
</dbReference>
<protein>
    <recommendedName>
        <fullName evidence="4">tRNA pseudouridine synthase A</fullName>
        <ecNumber evidence="4">5.4.99.12</ecNumber>
    </recommendedName>
    <alternativeName>
        <fullName evidence="4">tRNA pseudouridine(38-40) synthase</fullName>
    </alternativeName>
    <alternativeName>
        <fullName evidence="4">tRNA pseudouridylate synthase I</fullName>
    </alternativeName>
    <alternativeName>
        <fullName evidence="4">tRNA-uridine isomerase I</fullName>
    </alternativeName>
</protein>
<dbReference type="InterPro" id="IPR001406">
    <property type="entry name" value="PsdUridine_synth_TruA"/>
</dbReference>
<feature type="domain" description="Pseudouridine synthase I TruA alpha/beta" evidence="6">
    <location>
        <begin position="8"/>
        <end position="101"/>
    </location>
</feature>